<dbReference type="EMBL" id="BMIL01000008">
    <property type="protein sequence ID" value="GGC71128.1"/>
    <property type="molecule type" value="Genomic_DNA"/>
</dbReference>
<dbReference type="Gene3D" id="2.140.10.30">
    <property type="entry name" value="Dipeptidylpeptidase IV, N-terminal domain"/>
    <property type="match status" value="1"/>
</dbReference>
<evidence type="ECO:0000256" key="1">
    <source>
        <dbReference type="SAM" id="SignalP"/>
    </source>
</evidence>
<dbReference type="PRINTS" id="PR00862">
    <property type="entry name" value="PROLIGOPTASE"/>
</dbReference>
<reference evidence="4" key="1">
    <citation type="journal article" date="2014" name="Int. J. Syst. Evol. Microbiol.">
        <title>Complete genome sequence of Corynebacterium casei LMG S-19264T (=DSM 44701T), isolated from a smear-ripened cheese.</title>
        <authorList>
            <consortium name="US DOE Joint Genome Institute (JGI-PGF)"/>
            <person name="Walter F."/>
            <person name="Albersmeier A."/>
            <person name="Kalinowski J."/>
            <person name="Ruckert C."/>
        </authorList>
    </citation>
    <scope>NUCLEOTIDE SEQUENCE</scope>
    <source>
        <strain evidence="4">CGMCC 1.15343</strain>
    </source>
</reference>
<evidence type="ECO:0000259" key="2">
    <source>
        <dbReference type="Pfam" id="PF00326"/>
    </source>
</evidence>
<dbReference type="PANTHER" id="PTHR11731">
    <property type="entry name" value="PROTEASE FAMILY S9B,C DIPEPTIDYL-PEPTIDASE IV-RELATED"/>
    <property type="match status" value="1"/>
</dbReference>
<feature type="signal peptide" evidence="1">
    <location>
        <begin position="1"/>
        <end position="23"/>
    </location>
</feature>
<dbReference type="Gene3D" id="3.40.50.1820">
    <property type="entry name" value="alpha/beta hydrolase"/>
    <property type="match status" value="1"/>
</dbReference>
<dbReference type="SUPFAM" id="SSF82171">
    <property type="entry name" value="DPP6 N-terminal domain-like"/>
    <property type="match status" value="1"/>
</dbReference>
<keyword evidence="5" id="KW-1185">Reference proteome</keyword>
<dbReference type="PANTHER" id="PTHR11731:SF193">
    <property type="entry name" value="DIPEPTIDYL PEPTIDASE 9"/>
    <property type="match status" value="1"/>
</dbReference>
<evidence type="ECO:0000259" key="3">
    <source>
        <dbReference type="Pfam" id="PF00930"/>
    </source>
</evidence>
<dbReference type="GO" id="GO:0006508">
    <property type="term" value="P:proteolysis"/>
    <property type="evidence" value="ECO:0007669"/>
    <property type="project" value="InterPro"/>
</dbReference>
<feature type="domain" description="Peptidase S9 prolyl oligopeptidase catalytic" evidence="2">
    <location>
        <begin position="612"/>
        <end position="799"/>
    </location>
</feature>
<dbReference type="SUPFAM" id="SSF53474">
    <property type="entry name" value="alpha/beta-Hydrolases"/>
    <property type="match status" value="1"/>
</dbReference>
<dbReference type="Pfam" id="PF00326">
    <property type="entry name" value="Peptidase_S9"/>
    <property type="match status" value="1"/>
</dbReference>
<evidence type="ECO:0000313" key="4">
    <source>
        <dbReference type="EMBL" id="GGC71128.1"/>
    </source>
</evidence>
<reference evidence="4" key="2">
    <citation type="submission" date="2020-09" db="EMBL/GenBank/DDBJ databases">
        <authorList>
            <person name="Sun Q."/>
            <person name="Zhou Y."/>
        </authorList>
    </citation>
    <scope>NUCLEOTIDE SEQUENCE</scope>
    <source>
        <strain evidence="4">CGMCC 1.15343</strain>
    </source>
</reference>
<dbReference type="InterPro" id="IPR029058">
    <property type="entry name" value="AB_hydrolase_fold"/>
</dbReference>
<sequence length="841" mass="96187">MYVMKKRYLFSLVACLLSGYAVAQTRTITLNEPTSDAPKANYSLAARFSPNKLKKMVYSTTVDPHWLKLSNRFWYVYETPNGKSWIMVDPAKRTKKQIFNNAELAAEITRIVRDPFDAEHLPIENLKFAKDEKSLSFEIKSTVDEIKPDRKDKKAADSLQKKVFYFNYDIATSKVTEVPNYTKPKAKPDWGSVAPDSSAVIFTRNYNLYWMDKTNYLKAVKNEEDSTIVEHQLTKDGVKFYAYGNDGDGENNEEVLKKDKKRRRAYVLWSPDARYFVMNRQDSRKVKDLWVLNNTAAGRPTLETYKYQMPGEKEAPIDEILLFNFAAKTYKKLNVAAFKDQSVSLWQAPSLVKDRDNEFRPSIWLGNNSKIYFSRTSRDLKRVDICTIDINSEKVSPLIDERFNTYVEINRPGLVKDGQEIIHWSERDGWAHFYLFDANGKLKNQITKGAFHCESIVNIDEKNRVLYFTANGREAGEDPYYQHLYRVNFDGSGMKLLNPGNFDHAVSMNDEAKYFVNNFSRVNTAPKAMVMDSKGNPVMNLETADLSLLMAAGYKFPEPFKVKADDGVTDIYGVMYKPFDFDPNKKYPIIEYVYPGPQTEAVNKAFTKSMDNTDRLAQLGYIVVSVGNRGGNPARSKWYHTFGYGNLRDYGLADKKAAVEQLAARHNFIDASRVGITGHSGGGFMSTAAMLVYPDFFKAAVSKAGNHDNSIYNRWWSEKHHGVKEVIDSKGDTTFTYSIDKNPELAANLKGHLMIMTGDIDNNVHPANTIRLANELMKAGKRFEFVILPGQRHAFGDLTEYAFWKLADHFNRYLIGDFEGPDKVDIVEIDREKERNGKNKK</sequence>
<dbReference type="InterPro" id="IPR050278">
    <property type="entry name" value="Serine_Prot_S9B/DPPIV"/>
</dbReference>
<dbReference type="Proteomes" id="UP000651668">
    <property type="component" value="Unassembled WGS sequence"/>
</dbReference>
<dbReference type="InterPro" id="IPR002470">
    <property type="entry name" value="Peptidase_S9A"/>
</dbReference>
<dbReference type="InterPro" id="IPR001375">
    <property type="entry name" value="Peptidase_S9_cat"/>
</dbReference>
<organism evidence="4 5">
    <name type="scientific">Pedobacter quisquiliarum</name>
    <dbReference type="NCBI Taxonomy" id="1834438"/>
    <lineage>
        <taxon>Bacteria</taxon>
        <taxon>Pseudomonadati</taxon>
        <taxon>Bacteroidota</taxon>
        <taxon>Sphingobacteriia</taxon>
        <taxon>Sphingobacteriales</taxon>
        <taxon>Sphingobacteriaceae</taxon>
        <taxon>Pedobacter</taxon>
    </lineage>
</organism>
<dbReference type="AlphaFoldDB" id="A0A916UEZ8"/>
<proteinExistence type="predicted"/>
<keyword evidence="1" id="KW-0732">Signal</keyword>
<evidence type="ECO:0000313" key="5">
    <source>
        <dbReference type="Proteomes" id="UP000651668"/>
    </source>
</evidence>
<comment type="caution">
    <text evidence="4">The sequence shown here is derived from an EMBL/GenBank/DDBJ whole genome shotgun (WGS) entry which is preliminary data.</text>
</comment>
<name>A0A916UEZ8_9SPHI</name>
<protein>
    <submittedName>
        <fullName evidence="4">X-Pro dipeptidyl-peptidase</fullName>
    </submittedName>
</protein>
<dbReference type="InterPro" id="IPR002469">
    <property type="entry name" value="Peptidase_S9B_N"/>
</dbReference>
<dbReference type="GO" id="GO:0008239">
    <property type="term" value="F:dipeptidyl-peptidase activity"/>
    <property type="evidence" value="ECO:0007669"/>
    <property type="project" value="TreeGrafter"/>
</dbReference>
<accession>A0A916UEZ8</accession>
<feature type="domain" description="Dipeptidylpeptidase IV N-terminal" evidence="3">
    <location>
        <begin position="164"/>
        <end position="525"/>
    </location>
</feature>
<dbReference type="Pfam" id="PF00930">
    <property type="entry name" value="DPPIV_N"/>
    <property type="match status" value="1"/>
</dbReference>
<dbReference type="GO" id="GO:0004252">
    <property type="term" value="F:serine-type endopeptidase activity"/>
    <property type="evidence" value="ECO:0007669"/>
    <property type="project" value="InterPro"/>
</dbReference>
<feature type="chain" id="PRO_5036673160" evidence="1">
    <location>
        <begin position="24"/>
        <end position="841"/>
    </location>
</feature>
<gene>
    <name evidence="4" type="ORF">GCM10011387_25810</name>
</gene>